<dbReference type="GO" id="GO:0006075">
    <property type="term" value="P:(1-&gt;3)-beta-D-glucan biosynthetic process"/>
    <property type="evidence" value="ECO:0007669"/>
    <property type="project" value="InterPro"/>
</dbReference>
<protein>
    <recommendedName>
        <fullName evidence="3">1,3-beta-glucan synthase</fullName>
        <ecNumber evidence="3">2.4.1.34</ecNumber>
    </recommendedName>
</protein>
<name>A0A068S425_9FUNG</name>
<keyword evidence="5" id="KW-0808">Transferase</keyword>
<proteinExistence type="inferred from homology"/>
<dbReference type="InterPro" id="IPR003440">
    <property type="entry name" value="Glyco_trans_48_dom"/>
</dbReference>
<feature type="transmembrane region" description="Helical" evidence="11">
    <location>
        <begin position="1479"/>
        <end position="1497"/>
    </location>
</feature>
<evidence type="ECO:0000256" key="8">
    <source>
        <dbReference type="ARBA" id="ARBA00023136"/>
    </source>
</evidence>
<dbReference type="GO" id="GO:0000148">
    <property type="term" value="C:1,3-beta-D-glucan synthase complex"/>
    <property type="evidence" value="ECO:0007669"/>
    <property type="project" value="InterPro"/>
</dbReference>
<dbReference type="EMBL" id="CBTN010000040">
    <property type="protein sequence ID" value="CDH56750.1"/>
    <property type="molecule type" value="Genomic_DNA"/>
</dbReference>
<comment type="catalytic activity">
    <reaction evidence="9">
        <text>[(1-&gt;3)-beta-D-glucosyl](n) + UDP-alpha-D-glucose = [(1-&gt;3)-beta-D-glucosyl](n+1) + UDP + H(+)</text>
        <dbReference type="Rhea" id="RHEA:21476"/>
        <dbReference type="Rhea" id="RHEA-COMP:11146"/>
        <dbReference type="Rhea" id="RHEA-COMP:14303"/>
        <dbReference type="ChEBI" id="CHEBI:15378"/>
        <dbReference type="ChEBI" id="CHEBI:37671"/>
        <dbReference type="ChEBI" id="CHEBI:58223"/>
        <dbReference type="ChEBI" id="CHEBI:58885"/>
        <dbReference type="EC" id="2.4.1.34"/>
    </reaction>
</comment>
<keyword evidence="7 11" id="KW-1133">Transmembrane helix</keyword>
<feature type="transmembrane region" description="Helical" evidence="11">
    <location>
        <begin position="1587"/>
        <end position="1609"/>
    </location>
</feature>
<dbReference type="EC" id="2.4.1.34" evidence="3"/>
<dbReference type="VEuPathDB" id="FungiDB:LCOR_07764.1"/>
<evidence type="ECO:0000259" key="12">
    <source>
        <dbReference type="SMART" id="SM01205"/>
    </source>
</evidence>
<feature type="compositionally biased region" description="Polar residues" evidence="10">
    <location>
        <begin position="45"/>
        <end position="66"/>
    </location>
</feature>
<feature type="transmembrane region" description="Helical" evidence="11">
    <location>
        <begin position="1225"/>
        <end position="1250"/>
    </location>
</feature>
<keyword evidence="8 11" id="KW-0472">Membrane</keyword>
<evidence type="ECO:0000256" key="2">
    <source>
        <dbReference type="ARBA" id="ARBA00009040"/>
    </source>
</evidence>
<evidence type="ECO:0000256" key="4">
    <source>
        <dbReference type="ARBA" id="ARBA00022676"/>
    </source>
</evidence>
<evidence type="ECO:0000256" key="5">
    <source>
        <dbReference type="ARBA" id="ARBA00022679"/>
    </source>
</evidence>
<feature type="region of interest" description="Disordered" evidence="10">
    <location>
        <begin position="1"/>
        <end position="69"/>
    </location>
</feature>
<dbReference type="STRING" id="1263082.A0A068S425"/>
<dbReference type="Pfam" id="PF02364">
    <property type="entry name" value="Glucan_synthase"/>
    <property type="match status" value="1"/>
</dbReference>
<keyword evidence="6 11" id="KW-0812">Transmembrane</keyword>
<reference evidence="13" key="1">
    <citation type="submission" date="2013-08" db="EMBL/GenBank/DDBJ databases">
        <title>Gene expansion shapes genome architecture in the human pathogen Lichtheimia corymbifera: an evolutionary genomics analysis in the ancient terrestrial Mucorales (Mucoromycotina).</title>
        <authorList>
            <person name="Schwartze V.U."/>
            <person name="Winter S."/>
            <person name="Shelest E."/>
            <person name="Marcet-Houben M."/>
            <person name="Horn F."/>
            <person name="Wehner S."/>
            <person name="Hoffmann K."/>
            <person name="Riege K."/>
            <person name="Sammeth M."/>
            <person name="Nowrousian M."/>
            <person name="Valiante V."/>
            <person name="Linde J."/>
            <person name="Jacobsen I.D."/>
            <person name="Marz M."/>
            <person name="Brakhage A.A."/>
            <person name="Gabaldon T."/>
            <person name="Bocker S."/>
            <person name="Voigt K."/>
        </authorList>
    </citation>
    <scope>NUCLEOTIDE SEQUENCE [LARGE SCALE GENOMIC DNA]</scope>
    <source>
        <strain evidence="13">FSU 9682</strain>
    </source>
</reference>
<organism evidence="13 14">
    <name type="scientific">Lichtheimia corymbifera JMRC:FSU:9682</name>
    <dbReference type="NCBI Taxonomy" id="1263082"/>
    <lineage>
        <taxon>Eukaryota</taxon>
        <taxon>Fungi</taxon>
        <taxon>Fungi incertae sedis</taxon>
        <taxon>Mucoromycota</taxon>
        <taxon>Mucoromycotina</taxon>
        <taxon>Mucoromycetes</taxon>
        <taxon>Mucorales</taxon>
        <taxon>Lichtheimiaceae</taxon>
        <taxon>Lichtheimia</taxon>
    </lineage>
</organism>
<dbReference type="GO" id="GO:0005886">
    <property type="term" value="C:plasma membrane"/>
    <property type="evidence" value="ECO:0007669"/>
    <property type="project" value="TreeGrafter"/>
</dbReference>
<feature type="transmembrane region" description="Helical" evidence="11">
    <location>
        <begin position="490"/>
        <end position="512"/>
    </location>
</feature>
<dbReference type="Pfam" id="PF14288">
    <property type="entry name" value="FKS1_dom1"/>
    <property type="match status" value="1"/>
</dbReference>
<evidence type="ECO:0000256" key="10">
    <source>
        <dbReference type="SAM" id="MobiDB-lite"/>
    </source>
</evidence>
<evidence type="ECO:0000256" key="1">
    <source>
        <dbReference type="ARBA" id="ARBA00004141"/>
    </source>
</evidence>
<accession>A0A068S425</accession>
<feature type="compositionally biased region" description="Basic and acidic residues" evidence="10">
    <location>
        <begin position="1047"/>
        <end position="1056"/>
    </location>
</feature>
<feature type="transmembrane region" description="Helical" evidence="11">
    <location>
        <begin position="1518"/>
        <end position="1546"/>
    </location>
</feature>
<feature type="region of interest" description="Disordered" evidence="10">
    <location>
        <begin position="1036"/>
        <end position="1066"/>
    </location>
</feature>
<feature type="transmembrane region" description="Helical" evidence="11">
    <location>
        <begin position="367"/>
        <end position="392"/>
    </location>
</feature>
<feature type="domain" description="1,3-beta-glucan synthase component FKS1-like" evidence="12">
    <location>
        <begin position="182"/>
        <end position="291"/>
    </location>
</feature>
<dbReference type="SMART" id="SM01205">
    <property type="entry name" value="FKS1_dom1"/>
    <property type="match status" value="1"/>
</dbReference>
<dbReference type="PANTHER" id="PTHR12741">
    <property type="entry name" value="LYST-INTERACTING PROTEIN LIP5 DOPAMINE RESPONSIVE PROTEIN DRG-1"/>
    <property type="match status" value="1"/>
</dbReference>
<dbReference type="Proteomes" id="UP000027586">
    <property type="component" value="Unassembled WGS sequence"/>
</dbReference>
<feature type="transmembrane region" description="Helical" evidence="11">
    <location>
        <begin position="541"/>
        <end position="561"/>
    </location>
</feature>
<dbReference type="PANTHER" id="PTHR12741:SF48">
    <property type="entry name" value="1,3-BETA-GLUCAN SYNTHASE COMPONENT FKS1-RELATED"/>
    <property type="match status" value="1"/>
</dbReference>
<feature type="transmembrane region" description="Helical" evidence="11">
    <location>
        <begin position="325"/>
        <end position="347"/>
    </location>
</feature>
<evidence type="ECO:0000256" key="7">
    <source>
        <dbReference type="ARBA" id="ARBA00022989"/>
    </source>
</evidence>
<comment type="subcellular location">
    <subcellularLocation>
        <location evidence="1">Membrane</location>
        <topology evidence="1">Multi-pass membrane protein</topology>
    </subcellularLocation>
</comment>
<dbReference type="OrthoDB" id="1880850at2759"/>
<evidence type="ECO:0000256" key="3">
    <source>
        <dbReference type="ARBA" id="ARBA00012589"/>
    </source>
</evidence>
<feature type="transmembrane region" description="Helical" evidence="11">
    <location>
        <begin position="1654"/>
        <end position="1673"/>
    </location>
</feature>
<feature type="compositionally biased region" description="Basic residues" evidence="10">
    <location>
        <begin position="1036"/>
        <end position="1046"/>
    </location>
</feature>
<feature type="transmembrane region" description="Helical" evidence="11">
    <location>
        <begin position="1707"/>
        <end position="1731"/>
    </location>
</feature>
<evidence type="ECO:0000256" key="11">
    <source>
        <dbReference type="SAM" id="Phobius"/>
    </source>
</evidence>
<sequence>MGDHSRRSSRRYSIDLPMPELEMESPSAETLLSALQSTSSSSSSPRSDTYKLSPQQQKHSNQQYPNWQAPDVPLATNEIRRIFRRYGHKFGFQEDNVENMFDHLMTMLDSRTSRTTPRRALWSLHADYIGGEHANYRKWYFAAQLGLEDVDANVVEPSSPTGLLVEEAKREWRERMENMTDRTRVQQLALFLLIWGEAATLRYTPELLCFVFKLADDARQQAHQHQNQPPGFFLDHIVTPLYNYARNQTYQLVKGQCVRREKDHNSIVGYDDMNQLFWDRQAIGRLMLHDGTLLRDIPCHERYSGLAHVDWDAAFGKTFYESRSWLHVLTNFARIWIIHAAVFWYYMAANADFLYLSAADATHELPVKLSVIGLGGLVAVTIMAAATIAEFMYLPTTSHTSRILLSRLVVLLLLAAAHVGASVYVLWINRTGRIALIVGAVQLGLGAIVTCALALIPSAQLFKSSSRQLTCKTFTASFPQMSRGDRSLSVLMWLCIFVCKCLEAYFFLALSFRDALAAASTMELSDSACQGDKLLGRYMCAAMPTIASVLMVLVELVLFFLDTYLWYVVWSTLFSVSQAFRMGISVMSSWRTLFARLPTHMYQKVVHQHPALTTGVACAQMWNAIIIAMYREHLLSSQNLQSLLYHWRPAEKDDDSISSNSTNVDKDQDGYDSNAARGEITLPPFFDPDQKVKKEDCFPVHSEAERRLSFFAQSLSTEFPLPCSVTQMPTFTVFTPHYAEKMILTLREIIREEDDTTRVTLLEYLKRLHPTEWDNFVKDTKFLAEEEEYGNLSHEHLYSQSSAEKLMDDVLDDKDDLPFYCIGFKSSKPEYTMRTRMWASLRAQTLYRTVSGFMNYARALKILYRIEHPEMTLENDDIKPTEERLDAVAHQKFRYLVAMQRYSKFTPEETDNCETILREFPNMQIAYIDEEPSEVPGEPPTFYSALIDGYCPRVPGSSYRRQPRYRIRLPGNPILGDGKSDNQNHAIIFYRGEYLQLVDANQDNYLEECLKIRNIFGEFEQSTIPLEKDIYALHHNKHHRQRRRRQKSETTEKHFDDEEDVEEHQQDQAPIAIVGAREYIFSENVGVLGDVAAGKEQTFGTLTQRIMTKAGGRLHYGHPDFLNAVFMTTRGGVSKAQRGLHLNEDIYAGMNALSRGGRIKHTEYLQCGKGRDLGFCSILNFTTKIGTGMGEQMLSREYYYLGTQLPMDRFLTFYYAHPGFHMNNIMIMFAVQLFLFCMTFVGTMASSLPVCRTYSSSHADCFNVTPVYDWLQRCITAIFWVFFIAFLPLFLQELTEKGTWRSSLRLFKQFLSLSPLFEVFVNQIYANSVLSNLSFGGARYIATGRGFATSRLPFSVLYSRFANPSVYFGARTMFMLGFVTLTLWMPHLLYFWFTVGSLVISPFVFNPHQFVLSEFIVDYREFLGWLSRGNGARSYAHAWITFCRQTRTRFTGTKRRNSGQPIHHHAPRAQLSSIFASELGMPLIQALLCLSCFVFYKSRQHYHDQESPMGFGGAISRIAYLTAGPIVWNSIMLLIMQLVSLLLAVTTRSKRIGLYTAGAAHGLALFGFVIFFELFWWIEAYEVRSTVLGLLAMFACERFIFKAFTALFLPRELQNDITNRIWWTGQWCGSKVGLHGAREYVCKIVEMSAFTTDFILGHLILFVLFPFTLVPRVDRIHSLMLFWLRPSKQIRPSVLSTRQRQRRRQIALTYGPIFCLVFIFFLALVTVPPYFMTAHSIKSPSI</sequence>
<evidence type="ECO:0000256" key="6">
    <source>
        <dbReference type="ARBA" id="ARBA00022692"/>
    </source>
</evidence>
<feature type="compositionally biased region" description="Low complexity" evidence="10">
    <location>
        <begin position="27"/>
        <end position="44"/>
    </location>
</feature>
<feature type="transmembrane region" description="Helical" evidence="11">
    <location>
        <begin position="1373"/>
        <end position="1393"/>
    </location>
</feature>
<feature type="transmembrane region" description="Helical" evidence="11">
    <location>
        <begin position="404"/>
        <end position="428"/>
    </location>
</feature>
<evidence type="ECO:0000313" key="14">
    <source>
        <dbReference type="Proteomes" id="UP000027586"/>
    </source>
</evidence>
<evidence type="ECO:0000256" key="9">
    <source>
        <dbReference type="ARBA" id="ARBA00047777"/>
    </source>
</evidence>
<keyword evidence="4" id="KW-0328">Glycosyltransferase</keyword>
<keyword evidence="14" id="KW-1185">Reference proteome</keyword>
<dbReference type="InterPro" id="IPR026899">
    <property type="entry name" value="FKS1-like_dom1"/>
</dbReference>
<comment type="similarity">
    <text evidence="2">Belongs to the glycosyltransferase 48 family.</text>
</comment>
<dbReference type="GO" id="GO:0051278">
    <property type="term" value="P:fungal-type cell wall polysaccharide biosynthetic process"/>
    <property type="evidence" value="ECO:0007669"/>
    <property type="project" value="TreeGrafter"/>
</dbReference>
<feature type="transmembrane region" description="Helical" evidence="11">
    <location>
        <begin position="434"/>
        <end position="456"/>
    </location>
</feature>
<comment type="caution">
    <text evidence="13">The sequence shown here is derived from an EMBL/GenBank/DDBJ whole genome shotgun (WGS) entry which is preliminary data.</text>
</comment>
<dbReference type="InterPro" id="IPR056261">
    <property type="entry name" value="FKS1-like_dom2"/>
</dbReference>
<feature type="transmembrane region" description="Helical" evidence="11">
    <location>
        <begin position="1552"/>
        <end position="1575"/>
    </location>
</feature>
<dbReference type="Pfam" id="PF23605">
    <property type="entry name" value="FKS1_dom2"/>
    <property type="match status" value="1"/>
</dbReference>
<evidence type="ECO:0000313" key="13">
    <source>
        <dbReference type="EMBL" id="CDH56750.1"/>
    </source>
</evidence>
<dbReference type="GO" id="GO:0003843">
    <property type="term" value="F:1,3-beta-D-glucan synthase activity"/>
    <property type="evidence" value="ECO:0007669"/>
    <property type="project" value="UniProtKB-EC"/>
</dbReference>
<feature type="transmembrane region" description="Helical" evidence="11">
    <location>
        <begin position="1270"/>
        <end position="1291"/>
    </location>
</feature>
<gene>
    <name evidence="13" type="ORF">LCOR_07764.1</name>
</gene>